<gene>
    <name evidence="2" type="ORF">ACFFLE_03490</name>
</gene>
<feature type="domain" description="PRTase associated wHTH" evidence="1">
    <location>
        <begin position="23"/>
        <end position="107"/>
    </location>
</feature>
<accession>A0ABV5Z247</accession>
<evidence type="ECO:0000313" key="2">
    <source>
        <dbReference type="EMBL" id="MFB9860169.1"/>
    </source>
</evidence>
<protein>
    <recommendedName>
        <fullName evidence="1">PRTase associated wHTH domain-containing protein</fullName>
    </recommendedName>
</protein>
<dbReference type="RefSeq" id="WP_380569767.1">
    <property type="nucleotide sequence ID" value="NZ_JBHMAH010000009.1"/>
</dbReference>
<evidence type="ECO:0000313" key="3">
    <source>
        <dbReference type="Proteomes" id="UP001589740"/>
    </source>
</evidence>
<keyword evidence="3" id="KW-1185">Reference proteome</keyword>
<evidence type="ECO:0000259" key="1">
    <source>
        <dbReference type="Pfam" id="PF24409"/>
    </source>
</evidence>
<dbReference type="Proteomes" id="UP001589740">
    <property type="component" value="Unassembled WGS sequence"/>
</dbReference>
<dbReference type="InterPro" id="IPR057055">
    <property type="entry name" value="wHTH-PRTase_assoc"/>
</dbReference>
<proteinExistence type="predicted"/>
<sequence length="108" mass="12885">MEEKNKIEYKKDIVLLYFKEMGGIGEKYEIRSILGFEKEQINKFLEIMIEENLLDESYNLTNKSKMYLNEKYNDKIDFIQKESYNETIIPNDSPLGISEIYIPDNFHA</sequence>
<dbReference type="EMBL" id="JBHMAH010000009">
    <property type="protein sequence ID" value="MFB9860169.1"/>
    <property type="molecule type" value="Genomic_DNA"/>
</dbReference>
<reference evidence="2 3" key="1">
    <citation type="submission" date="2024-09" db="EMBL/GenBank/DDBJ databases">
        <authorList>
            <person name="Sun Q."/>
            <person name="Mori K."/>
        </authorList>
    </citation>
    <scope>NUCLEOTIDE SEQUENCE [LARGE SCALE GENOMIC DNA]</scope>
    <source>
        <strain evidence="2 3">JCM 12822</strain>
    </source>
</reference>
<comment type="caution">
    <text evidence="2">The sequence shown here is derived from an EMBL/GenBank/DDBJ whole genome shotgun (WGS) entry which is preliminary data.</text>
</comment>
<name>A0ABV5Z247_9STAP</name>
<organism evidence="2 3">
    <name type="scientific">Salinicoccus siamensis</name>
    <dbReference type="NCBI Taxonomy" id="381830"/>
    <lineage>
        <taxon>Bacteria</taxon>
        <taxon>Bacillati</taxon>
        <taxon>Bacillota</taxon>
        <taxon>Bacilli</taxon>
        <taxon>Bacillales</taxon>
        <taxon>Staphylococcaceae</taxon>
        <taxon>Salinicoccus</taxon>
    </lineage>
</organism>
<dbReference type="Pfam" id="PF24409">
    <property type="entry name" value="wHTH-PRTase_assc"/>
    <property type="match status" value="1"/>
</dbReference>